<dbReference type="Gene3D" id="3.40.50.300">
    <property type="entry name" value="P-loop containing nucleotide triphosphate hydrolases"/>
    <property type="match status" value="1"/>
</dbReference>
<name>A0A1M4ZEL2_9RHOB</name>
<protein>
    <submittedName>
        <fullName evidence="3">Tetratricopeptide repeat-containing protein</fullName>
    </submittedName>
</protein>
<dbReference type="InterPro" id="IPR027417">
    <property type="entry name" value="P-loop_NTPase"/>
</dbReference>
<dbReference type="RefSeq" id="WP_073143304.1">
    <property type="nucleotide sequence ID" value="NZ_FQUV01000004.1"/>
</dbReference>
<dbReference type="Pfam" id="PF13469">
    <property type="entry name" value="Sulfotransfer_3"/>
    <property type="match status" value="1"/>
</dbReference>
<dbReference type="InterPro" id="IPR011990">
    <property type="entry name" value="TPR-like_helical_dom_sf"/>
</dbReference>
<dbReference type="EMBL" id="FQUV01000004">
    <property type="protein sequence ID" value="SHF16431.1"/>
    <property type="molecule type" value="Genomic_DNA"/>
</dbReference>
<dbReference type="SMART" id="SM00028">
    <property type="entry name" value="TPR"/>
    <property type="match status" value="4"/>
</dbReference>
<keyword evidence="1" id="KW-0808">Transferase</keyword>
<dbReference type="OrthoDB" id="9800698at2"/>
<evidence type="ECO:0000313" key="3">
    <source>
        <dbReference type="EMBL" id="SHF16431.1"/>
    </source>
</evidence>
<feature type="repeat" description="TPR" evidence="2">
    <location>
        <begin position="179"/>
        <end position="212"/>
    </location>
</feature>
<sequence length="558" mass="62196">MATLSKQQIKDLFAKSRQAQEKGRLDEAERGYKKLLKAAPQLAEVSFNLAEIFTLRGKVAEAAERFEHAVKLRPNEPAIWVSYLNMASRHPNQKNFDVLRERARPVLGKTPAFAFFEGLAALREENWEAAAKFLKSAIDAGFRQARVYAEYGSALVGLKKFDLAMSQFDMGLTLAPDSDMVLFRKAGLLQSMGRIDEARDAIQRAIKLAPNVGGHHALYASLTKMTADDPNIPVMKAALKSKRVGDKELPALGYALAKAMEDSGQFGKVFTYLNLANRALAKAYPYDVPSVIASAERICRLFERVKDFDGPVSDASPIFVTGAPRSGTTLVEQILASHSQIEGGGEIGFVQPKFADLIVPADKDWGADGQELMAQCVKAADEFGVELKKMFPDAPFVTDKSISSYAILGFLAKAMPNARFVVVRRDPRDNALSIYKNQFREGLHRYANNLEHIAIFLRQFEEMVEFWRQHLPGSFHEIRYEELIAEPEAQSRALIAATGFEWEDACLSFYETKREVRTLSATQVRQPMYSSSVGAWKKFETDMKPFLTAFASSEASDT</sequence>
<dbReference type="Pfam" id="PF13432">
    <property type="entry name" value="TPR_16"/>
    <property type="match status" value="1"/>
</dbReference>
<dbReference type="InterPro" id="IPR026634">
    <property type="entry name" value="TPST-like"/>
</dbReference>
<evidence type="ECO:0000256" key="1">
    <source>
        <dbReference type="ARBA" id="ARBA00022679"/>
    </source>
</evidence>
<feature type="repeat" description="TPR" evidence="2">
    <location>
        <begin position="43"/>
        <end position="76"/>
    </location>
</feature>
<evidence type="ECO:0000256" key="2">
    <source>
        <dbReference type="PROSITE-ProRule" id="PRU00339"/>
    </source>
</evidence>
<dbReference type="Proteomes" id="UP000184144">
    <property type="component" value="Unassembled WGS sequence"/>
</dbReference>
<keyword evidence="2" id="KW-0802">TPR repeat</keyword>
<feature type="repeat" description="TPR" evidence="2">
    <location>
        <begin position="145"/>
        <end position="178"/>
    </location>
</feature>
<dbReference type="STRING" id="1486859.SAMN05444273_104154"/>
<proteinExistence type="predicted"/>
<keyword evidence="4" id="KW-1185">Reference proteome</keyword>
<gene>
    <name evidence="3" type="ORF">SAMN05444273_104154</name>
</gene>
<dbReference type="Pfam" id="PF13181">
    <property type="entry name" value="TPR_8"/>
    <property type="match status" value="1"/>
</dbReference>
<organism evidence="3 4">
    <name type="scientific">Litoreibacter ascidiaceicola</name>
    <dbReference type="NCBI Taxonomy" id="1486859"/>
    <lineage>
        <taxon>Bacteria</taxon>
        <taxon>Pseudomonadati</taxon>
        <taxon>Pseudomonadota</taxon>
        <taxon>Alphaproteobacteria</taxon>
        <taxon>Rhodobacterales</taxon>
        <taxon>Roseobacteraceae</taxon>
        <taxon>Litoreibacter</taxon>
    </lineage>
</organism>
<dbReference type="InterPro" id="IPR019734">
    <property type="entry name" value="TPR_rpt"/>
</dbReference>
<dbReference type="SUPFAM" id="SSF52540">
    <property type="entry name" value="P-loop containing nucleoside triphosphate hydrolases"/>
    <property type="match status" value="1"/>
</dbReference>
<evidence type="ECO:0000313" key="4">
    <source>
        <dbReference type="Proteomes" id="UP000184144"/>
    </source>
</evidence>
<dbReference type="GO" id="GO:0008476">
    <property type="term" value="F:protein-tyrosine sulfotransferase activity"/>
    <property type="evidence" value="ECO:0007669"/>
    <property type="project" value="InterPro"/>
</dbReference>
<dbReference type="AlphaFoldDB" id="A0A1M4ZEL2"/>
<dbReference type="PROSITE" id="PS50005">
    <property type="entry name" value="TPR"/>
    <property type="match status" value="3"/>
</dbReference>
<dbReference type="PANTHER" id="PTHR12788:SF10">
    <property type="entry name" value="PROTEIN-TYROSINE SULFOTRANSFERASE"/>
    <property type="match status" value="1"/>
</dbReference>
<dbReference type="Gene3D" id="1.25.40.10">
    <property type="entry name" value="Tetratricopeptide repeat domain"/>
    <property type="match status" value="2"/>
</dbReference>
<reference evidence="4" key="1">
    <citation type="submission" date="2016-11" db="EMBL/GenBank/DDBJ databases">
        <authorList>
            <person name="Varghese N."/>
            <person name="Submissions S."/>
        </authorList>
    </citation>
    <scope>NUCLEOTIDE SEQUENCE [LARGE SCALE GENOMIC DNA]</scope>
    <source>
        <strain evidence="4">DSM 100566</strain>
    </source>
</reference>
<dbReference type="PANTHER" id="PTHR12788">
    <property type="entry name" value="PROTEIN-TYROSINE SULFOTRANSFERASE 2"/>
    <property type="match status" value="1"/>
</dbReference>
<accession>A0A1M4ZEL2</accession>
<dbReference type="SUPFAM" id="SSF48452">
    <property type="entry name" value="TPR-like"/>
    <property type="match status" value="1"/>
</dbReference>